<gene>
    <name evidence="2" type="ORF">V6N11_071266</name>
</gene>
<dbReference type="EMBL" id="JBBPBN010000003">
    <property type="protein sequence ID" value="KAK9042913.1"/>
    <property type="molecule type" value="Genomic_DNA"/>
</dbReference>
<keyword evidence="3" id="KW-1185">Reference proteome</keyword>
<feature type="region of interest" description="Disordered" evidence="1">
    <location>
        <begin position="1"/>
        <end position="62"/>
    </location>
</feature>
<proteinExistence type="predicted"/>
<sequence>MSQLRWLGDRSKEDHADRHSCVKTTHSTFELPPGVSSSSSINTQHNRDHYAQSSSPSSSFLALHTLDVLPKQDY</sequence>
<reference evidence="2 3" key="1">
    <citation type="journal article" date="2024" name="G3 (Bethesda)">
        <title>Genome assembly of Hibiscus sabdariffa L. provides insights into metabolisms of medicinal natural products.</title>
        <authorList>
            <person name="Kim T."/>
        </authorList>
    </citation>
    <scope>NUCLEOTIDE SEQUENCE [LARGE SCALE GENOMIC DNA]</scope>
    <source>
        <strain evidence="2">TK-2024</strain>
        <tissue evidence="2">Old leaves</tissue>
    </source>
</reference>
<feature type="compositionally biased region" description="Polar residues" evidence="1">
    <location>
        <begin position="35"/>
        <end position="44"/>
    </location>
</feature>
<dbReference type="Proteomes" id="UP001396334">
    <property type="component" value="Unassembled WGS sequence"/>
</dbReference>
<evidence type="ECO:0000313" key="3">
    <source>
        <dbReference type="Proteomes" id="UP001396334"/>
    </source>
</evidence>
<protein>
    <submittedName>
        <fullName evidence="2">Uncharacterized protein</fullName>
    </submittedName>
</protein>
<organism evidence="2 3">
    <name type="scientific">Hibiscus sabdariffa</name>
    <name type="common">roselle</name>
    <dbReference type="NCBI Taxonomy" id="183260"/>
    <lineage>
        <taxon>Eukaryota</taxon>
        <taxon>Viridiplantae</taxon>
        <taxon>Streptophyta</taxon>
        <taxon>Embryophyta</taxon>
        <taxon>Tracheophyta</taxon>
        <taxon>Spermatophyta</taxon>
        <taxon>Magnoliopsida</taxon>
        <taxon>eudicotyledons</taxon>
        <taxon>Gunneridae</taxon>
        <taxon>Pentapetalae</taxon>
        <taxon>rosids</taxon>
        <taxon>malvids</taxon>
        <taxon>Malvales</taxon>
        <taxon>Malvaceae</taxon>
        <taxon>Malvoideae</taxon>
        <taxon>Hibiscus</taxon>
    </lineage>
</organism>
<name>A0ABR2TZK3_9ROSI</name>
<feature type="compositionally biased region" description="Basic and acidic residues" evidence="1">
    <location>
        <begin position="7"/>
        <end position="20"/>
    </location>
</feature>
<evidence type="ECO:0000256" key="1">
    <source>
        <dbReference type="SAM" id="MobiDB-lite"/>
    </source>
</evidence>
<comment type="caution">
    <text evidence="2">The sequence shown here is derived from an EMBL/GenBank/DDBJ whole genome shotgun (WGS) entry which is preliminary data.</text>
</comment>
<accession>A0ABR2TZK3</accession>
<evidence type="ECO:0000313" key="2">
    <source>
        <dbReference type="EMBL" id="KAK9042913.1"/>
    </source>
</evidence>